<feature type="domain" description="F-box/LRR-repeat protein 15-like leucin rich repeat" evidence="1">
    <location>
        <begin position="249"/>
        <end position="333"/>
    </location>
</feature>
<dbReference type="EMBL" id="CM035408">
    <property type="protein sequence ID" value="KAH7442347.1"/>
    <property type="molecule type" value="Genomic_DNA"/>
</dbReference>
<comment type="caution">
    <text evidence="2">The sequence shown here is derived from an EMBL/GenBank/DDBJ whole genome shotgun (WGS) entry which is preliminary data.</text>
</comment>
<dbReference type="InterPro" id="IPR057207">
    <property type="entry name" value="FBXL15_LRR"/>
</dbReference>
<dbReference type="OrthoDB" id="550575at2759"/>
<sequence>MLELSEMDHWERVVIPHVFLLISSKVSQKDICALASVNSFARRLLLSHSPLWKVLDLHGTSKAGERLAKAITLAQFEHVEEVNLEFAQGFDDADLQCMGNRDVQRINLNACQKITDSGLSVIAKSCPKLKWFSIYWNLKVTDTGVVALVRSCKDLSYLNLSGCKGVTDRSLEIMSINGRCLTELNLTRCIKLTDDGLVKLLESCHNIQVLYLYALSNLTDKSYVNFSKLQDLRVLDLCGAQNLTDDGIIQGLSRCKALQSLNLTWCVKVTDKGICAIAQNCHMLRLLSLHGILGVTDKGLQSLSHSCAASLTTIDVHGCANIQKRSRADLLKQFPELKCFHVHS</sequence>
<proteinExistence type="predicted"/>
<dbReference type="PANTHER" id="PTHR13318">
    <property type="entry name" value="PARTNER OF PAIRED, ISOFORM B-RELATED"/>
    <property type="match status" value="1"/>
</dbReference>
<dbReference type="InterPro" id="IPR006553">
    <property type="entry name" value="Leu-rich_rpt_Cys-con_subtyp"/>
</dbReference>
<reference evidence="2" key="1">
    <citation type="submission" date="2021-08" db="EMBL/GenBank/DDBJ databases">
        <title>WGS assembly of Ceratopteris richardii.</title>
        <authorList>
            <person name="Marchant D.B."/>
            <person name="Chen G."/>
            <person name="Jenkins J."/>
            <person name="Shu S."/>
            <person name="Leebens-Mack J."/>
            <person name="Grimwood J."/>
            <person name="Schmutz J."/>
            <person name="Soltis P."/>
            <person name="Soltis D."/>
            <person name="Chen Z.-H."/>
        </authorList>
    </citation>
    <scope>NUCLEOTIDE SEQUENCE</scope>
    <source>
        <strain evidence="2">Whitten #5841</strain>
        <tissue evidence="2">Leaf</tissue>
    </source>
</reference>
<evidence type="ECO:0000313" key="3">
    <source>
        <dbReference type="Proteomes" id="UP000825935"/>
    </source>
</evidence>
<feature type="domain" description="F-box/LRR-repeat protein 15-like leucin rich repeat" evidence="1">
    <location>
        <begin position="111"/>
        <end position="248"/>
    </location>
</feature>
<dbReference type="Gene3D" id="3.80.10.10">
    <property type="entry name" value="Ribonuclease Inhibitor"/>
    <property type="match status" value="2"/>
</dbReference>
<protein>
    <recommendedName>
        <fullName evidence="1">F-box/LRR-repeat protein 15-like leucin rich repeat domain-containing protein</fullName>
    </recommendedName>
</protein>
<dbReference type="SUPFAM" id="SSF52047">
    <property type="entry name" value="RNI-like"/>
    <property type="match status" value="1"/>
</dbReference>
<accession>A0A8T2V1N0</accession>
<dbReference type="AlphaFoldDB" id="A0A8T2V1N0"/>
<dbReference type="PANTHER" id="PTHR13318:SF95">
    <property type="entry name" value="F-BOX PROTEIN YLR352W"/>
    <property type="match status" value="1"/>
</dbReference>
<organism evidence="2 3">
    <name type="scientific">Ceratopteris richardii</name>
    <name type="common">Triangle waterfern</name>
    <dbReference type="NCBI Taxonomy" id="49495"/>
    <lineage>
        <taxon>Eukaryota</taxon>
        <taxon>Viridiplantae</taxon>
        <taxon>Streptophyta</taxon>
        <taxon>Embryophyta</taxon>
        <taxon>Tracheophyta</taxon>
        <taxon>Polypodiopsida</taxon>
        <taxon>Polypodiidae</taxon>
        <taxon>Polypodiales</taxon>
        <taxon>Pteridineae</taxon>
        <taxon>Pteridaceae</taxon>
        <taxon>Parkerioideae</taxon>
        <taxon>Ceratopteris</taxon>
    </lineage>
</organism>
<dbReference type="InterPro" id="IPR032675">
    <property type="entry name" value="LRR_dom_sf"/>
</dbReference>
<dbReference type="GO" id="GO:0019005">
    <property type="term" value="C:SCF ubiquitin ligase complex"/>
    <property type="evidence" value="ECO:0007669"/>
    <property type="project" value="TreeGrafter"/>
</dbReference>
<dbReference type="Proteomes" id="UP000825935">
    <property type="component" value="Chromosome 3"/>
</dbReference>
<keyword evidence="3" id="KW-1185">Reference proteome</keyword>
<gene>
    <name evidence="2" type="ORF">KP509_03G083900</name>
</gene>
<evidence type="ECO:0000259" key="1">
    <source>
        <dbReference type="Pfam" id="PF25372"/>
    </source>
</evidence>
<dbReference type="SMART" id="SM00367">
    <property type="entry name" value="LRR_CC"/>
    <property type="match status" value="8"/>
</dbReference>
<dbReference type="GO" id="GO:0031146">
    <property type="term" value="P:SCF-dependent proteasomal ubiquitin-dependent protein catabolic process"/>
    <property type="evidence" value="ECO:0007669"/>
    <property type="project" value="TreeGrafter"/>
</dbReference>
<evidence type="ECO:0000313" key="2">
    <source>
        <dbReference type="EMBL" id="KAH7442347.1"/>
    </source>
</evidence>
<dbReference type="OMA" id="PRYCHLK"/>
<name>A0A8T2V1N0_CERRI</name>
<dbReference type="Pfam" id="PF25372">
    <property type="entry name" value="DUF7885"/>
    <property type="match status" value="2"/>
</dbReference>